<accession>A0A0D3KMQ2</accession>
<dbReference type="InterPro" id="IPR037446">
    <property type="entry name" value="His_Pase_VIP1"/>
</dbReference>
<feature type="region of interest" description="Disordered" evidence="11">
    <location>
        <begin position="582"/>
        <end position="601"/>
    </location>
</feature>
<keyword evidence="6 10" id="KW-0418">Kinase</keyword>
<feature type="compositionally biased region" description="Pro residues" evidence="11">
    <location>
        <begin position="525"/>
        <end position="545"/>
    </location>
</feature>
<dbReference type="EC" id="2.7.4.24" evidence="10"/>
<keyword evidence="5 10" id="KW-0547">Nucleotide-binding</keyword>
<sequence>MQEVLFDRRAIYAKLEGVGVPVPKHVVLEPGSAVVDEQEDYIEEDYIEVDGARLQKPIVEKPISGEEEDHDIRIYYPRSAGGGSKRLFRKVGDKASQFYPDEHESRATSGEAYIYEELLQTEGTDVKVHAHQEYAQHRPPAARKSPVVDGKVIRNARGKELRYPLILNNDEKEIARKVVLAFGQTLCGFDLLRSEGRSYVCDVNGWSFVKDSHKFWADSANLLRQYCLHAICAGDTAHRPLPCTPRKVPPPNRTIRDSVLQDVVPPRASLQAPTGAEESELLCVIGLTRHGDRTPKQKLKMKTTEPRLLALLGKNKDARAELKIKKIRAMEELTQIVSRLVEEKLRAADPSSDRHEEDLDKLLTLTQVLQSHPFSGINRKVQIKPSKWAAVPEAGSADGGAAPPASREALFILKWGGELTALGEAQAEYLGAKFRNSLYPGDEVGGGGLIQSHSTCRHDLKIYSSDEGRVQTTAAAFTKGFLDLEGALPPILASLVSKDKSATAMLDDTNEQGRLGMDRSKAAYPPPHIPPPHLPHISPTSPPHLPHISPTSPAPGALDGGGGRPRLRLPPLRLAERECKGAAPGARAAAPASRGARAGATRGDMGRFGCELGETPHLQLGRWAQLHKDLYSSRKEVFDTSKVPDIYDNALYDMVHNEHLGLQALAAPAPRRALPRLFRASRTLASYVVPQEYGIEPEDKVTVGLQIAWQMLAKLLQDMLENGGAVA</sequence>
<dbReference type="HOGENOM" id="CLU_000914_3_0_1"/>
<dbReference type="CDD" id="cd07061">
    <property type="entry name" value="HP_HAP_like"/>
    <property type="match status" value="1"/>
</dbReference>
<dbReference type="GO" id="GO:0000828">
    <property type="term" value="F:inositol hexakisphosphate kinase activity"/>
    <property type="evidence" value="ECO:0007669"/>
    <property type="project" value="UniProtKB-ARBA"/>
</dbReference>
<evidence type="ECO:0000256" key="11">
    <source>
        <dbReference type="SAM" id="MobiDB-lite"/>
    </source>
</evidence>
<keyword evidence="2 10" id="KW-0963">Cytoplasm</keyword>
<dbReference type="KEGG" id="ehx:EMIHUDRAFT_429138"/>
<dbReference type="GO" id="GO:0032958">
    <property type="term" value="P:inositol phosphate biosynthetic process"/>
    <property type="evidence" value="ECO:0007669"/>
    <property type="project" value="TreeGrafter"/>
</dbReference>
<keyword evidence="4 10" id="KW-0808">Transferase</keyword>
<dbReference type="GeneID" id="17282307"/>
<evidence type="ECO:0000256" key="7">
    <source>
        <dbReference type="ARBA" id="ARBA00022840"/>
    </source>
</evidence>
<evidence type="ECO:0000256" key="1">
    <source>
        <dbReference type="ARBA" id="ARBA00005609"/>
    </source>
</evidence>
<dbReference type="Proteomes" id="UP000013827">
    <property type="component" value="Unassembled WGS sequence"/>
</dbReference>
<dbReference type="SUPFAM" id="SSF56059">
    <property type="entry name" value="Glutathione synthetase ATP-binding domain-like"/>
    <property type="match status" value="1"/>
</dbReference>
<comment type="catalytic activity">
    <reaction evidence="9">
        <text>1D-myo-inositol hexakisphosphate + ATP = 1-diphospho-1D-myo-inositol 2,3,4,5,6-pentakisphosphate + ADP</text>
        <dbReference type="Rhea" id="RHEA:37459"/>
        <dbReference type="ChEBI" id="CHEBI:30616"/>
        <dbReference type="ChEBI" id="CHEBI:58130"/>
        <dbReference type="ChEBI" id="CHEBI:74946"/>
        <dbReference type="ChEBI" id="CHEBI:456216"/>
        <dbReference type="EC" id="2.7.4.24"/>
    </reaction>
    <physiologicalReaction direction="left-to-right" evidence="9">
        <dbReference type="Rhea" id="RHEA:37460"/>
    </physiologicalReaction>
</comment>
<dbReference type="AlphaFoldDB" id="A0A0D3KMQ2"/>
<dbReference type="Gene3D" id="3.40.50.1240">
    <property type="entry name" value="Phosphoglycerate mutase-like"/>
    <property type="match status" value="1"/>
</dbReference>
<reference evidence="13" key="1">
    <citation type="journal article" date="2013" name="Nature">
        <title>Pan genome of the phytoplankton Emiliania underpins its global distribution.</title>
        <authorList>
            <person name="Read B.A."/>
            <person name="Kegel J."/>
            <person name="Klute M.J."/>
            <person name="Kuo A."/>
            <person name="Lefebvre S.C."/>
            <person name="Maumus F."/>
            <person name="Mayer C."/>
            <person name="Miller J."/>
            <person name="Monier A."/>
            <person name="Salamov A."/>
            <person name="Young J."/>
            <person name="Aguilar M."/>
            <person name="Claverie J.M."/>
            <person name="Frickenhaus S."/>
            <person name="Gonzalez K."/>
            <person name="Herman E.K."/>
            <person name="Lin Y.C."/>
            <person name="Napier J."/>
            <person name="Ogata H."/>
            <person name="Sarno A.F."/>
            <person name="Shmutz J."/>
            <person name="Schroeder D."/>
            <person name="de Vargas C."/>
            <person name="Verret F."/>
            <person name="von Dassow P."/>
            <person name="Valentin K."/>
            <person name="Van de Peer Y."/>
            <person name="Wheeler G."/>
            <person name="Dacks J.B."/>
            <person name="Delwiche C.F."/>
            <person name="Dyhrman S.T."/>
            <person name="Glockner G."/>
            <person name="John U."/>
            <person name="Richards T."/>
            <person name="Worden A.Z."/>
            <person name="Zhang X."/>
            <person name="Grigoriev I.V."/>
            <person name="Allen A.E."/>
            <person name="Bidle K."/>
            <person name="Borodovsky M."/>
            <person name="Bowler C."/>
            <person name="Brownlee C."/>
            <person name="Cock J.M."/>
            <person name="Elias M."/>
            <person name="Gladyshev V.N."/>
            <person name="Groth M."/>
            <person name="Guda C."/>
            <person name="Hadaegh A."/>
            <person name="Iglesias-Rodriguez M.D."/>
            <person name="Jenkins J."/>
            <person name="Jones B.M."/>
            <person name="Lawson T."/>
            <person name="Leese F."/>
            <person name="Lindquist E."/>
            <person name="Lobanov A."/>
            <person name="Lomsadze A."/>
            <person name="Malik S.B."/>
            <person name="Marsh M.E."/>
            <person name="Mackinder L."/>
            <person name="Mock T."/>
            <person name="Mueller-Roeber B."/>
            <person name="Pagarete A."/>
            <person name="Parker M."/>
            <person name="Probert I."/>
            <person name="Quesneville H."/>
            <person name="Raines C."/>
            <person name="Rensing S.A."/>
            <person name="Riano-Pachon D.M."/>
            <person name="Richier S."/>
            <person name="Rokitta S."/>
            <person name="Shiraiwa Y."/>
            <person name="Soanes D.M."/>
            <person name="van der Giezen M."/>
            <person name="Wahlund T.M."/>
            <person name="Williams B."/>
            <person name="Wilson W."/>
            <person name="Wolfe G."/>
            <person name="Wurch L.L."/>
        </authorList>
    </citation>
    <scope>NUCLEOTIDE SEQUENCE</scope>
</reference>
<keyword evidence="3" id="KW-0597">Phosphoprotein</keyword>
<dbReference type="PaxDb" id="2903-EOD37037"/>
<feature type="region of interest" description="Disordered" evidence="11">
    <location>
        <begin position="525"/>
        <end position="568"/>
    </location>
</feature>
<protein>
    <recommendedName>
        <fullName evidence="10">Inositol hexakisphosphate and diphosphoinositol-pentakisphosphate kinase</fullName>
        <ecNumber evidence="10">2.7.4.24</ecNumber>
    </recommendedName>
</protein>
<comment type="similarity">
    <text evidence="1 10">Belongs to the histidine acid phosphatase family. VIP1 subfamily.</text>
</comment>
<evidence type="ECO:0000256" key="3">
    <source>
        <dbReference type="ARBA" id="ARBA00022553"/>
    </source>
</evidence>
<evidence type="ECO:0000313" key="12">
    <source>
        <dbReference type="EnsemblProtists" id="EOD37037"/>
    </source>
</evidence>
<proteinExistence type="inferred from homology"/>
<dbReference type="SUPFAM" id="SSF53254">
    <property type="entry name" value="Phosphoglycerate mutase-like"/>
    <property type="match status" value="1"/>
</dbReference>
<dbReference type="GO" id="GO:0005829">
    <property type="term" value="C:cytosol"/>
    <property type="evidence" value="ECO:0007669"/>
    <property type="project" value="UniProtKB-SubCell"/>
</dbReference>
<dbReference type="GO" id="GO:0006020">
    <property type="term" value="P:inositol metabolic process"/>
    <property type="evidence" value="ECO:0007669"/>
    <property type="project" value="TreeGrafter"/>
</dbReference>
<dbReference type="GO" id="GO:0005524">
    <property type="term" value="F:ATP binding"/>
    <property type="evidence" value="ECO:0007669"/>
    <property type="project" value="UniProtKB-KW"/>
</dbReference>
<dbReference type="PANTHER" id="PTHR12750:SF9">
    <property type="entry name" value="INOSITOL HEXAKISPHOSPHATE AND DIPHOSPHOINOSITOL-PENTAKISPHOSPHATE KINASE"/>
    <property type="match status" value="1"/>
</dbReference>
<keyword evidence="7 10" id="KW-0067">ATP-binding</keyword>
<dbReference type="OMA" id="MEELYIC"/>
<dbReference type="InterPro" id="IPR000560">
    <property type="entry name" value="His_Pase_clade-2"/>
</dbReference>
<evidence type="ECO:0000256" key="6">
    <source>
        <dbReference type="ARBA" id="ARBA00022777"/>
    </source>
</evidence>
<comment type="function">
    <text evidence="10">Bifunctional inositol kinase that acts in concert with the IP6K kinases to synthesize the diphosphate group-containing inositol pyrophosphates diphosphoinositol pentakisphosphate, PP-InsP5, and bis-diphosphoinositol tetrakisphosphate, (PP)2-InsP4. PP-InsP5 and (PP)2-InsP4, also respectively called InsP7 and InsP8, may regulate a variety of cellular processes, including apoptosis, vesicle trafficking, cytoskeletal dynamics, and exocytosis. Phosphorylates inositol hexakisphosphate (InsP6).</text>
</comment>
<evidence type="ECO:0000256" key="4">
    <source>
        <dbReference type="ARBA" id="ARBA00022679"/>
    </source>
</evidence>
<evidence type="ECO:0000256" key="5">
    <source>
        <dbReference type="ARBA" id="ARBA00022741"/>
    </source>
</evidence>
<dbReference type="RefSeq" id="XP_005789466.1">
    <property type="nucleotide sequence ID" value="XM_005789409.1"/>
</dbReference>
<evidence type="ECO:0000256" key="10">
    <source>
        <dbReference type="RuleBase" id="RU365032"/>
    </source>
</evidence>
<evidence type="ECO:0000313" key="13">
    <source>
        <dbReference type="Proteomes" id="UP000013827"/>
    </source>
</evidence>
<comment type="catalytic activity">
    <reaction evidence="8">
        <text>5-diphospho-1D-myo-inositol 1,2,3,4,6-pentakisphosphate + ATP + H(+) = 1,5-bis(diphospho)-1D-myo-inositol 2,3,4,6-tetrakisphosphate + ADP</text>
        <dbReference type="Rhea" id="RHEA:10276"/>
        <dbReference type="ChEBI" id="CHEBI:15378"/>
        <dbReference type="ChEBI" id="CHEBI:30616"/>
        <dbReference type="ChEBI" id="CHEBI:58628"/>
        <dbReference type="ChEBI" id="CHEBI:77983"/>
        <dbReference type="ChEBI" id="CHEBI:456216"/>
        <dbReference type="EC" id="2.7.4.24"/>
    </reaction>
    <physiologicalReaction direction="left-to-right" evidence="8">
        <dbReference type="Rhea" id="RHEA:10277"/>
    </physiologicalReaction>
</comment>
<evidence type="ECO:0000256" key="8">
    <source>
        <dbReference type="ARBA" id="ARBA00033696"/>
    </source>
</evidence>
<dbReference type="Pfam" id="PF00328">
    <property type="entry name" value="His_Phos_2"/>
    <property type="match status" value="1"/>
</dbReference>
<dbReference type="EnsemblProtists" id="EOD37037">
    <property type="protein sequence ID" value="EOD37037"/>
    <property type="gene ID" value="EMIHUDRAFT_429138"/>
</dbReference>
<dbReference type="Gene3D" id="3.30.470.20">
    <property type="entry name" value="ATP-grasp fold, B domain"/>
    <property type="match status" value="1"/>
</dbReference>
<dbReference type="eggNOG" id="KOG1057">
    <property type="taxonomic scope" value="Eukaryota"/>
</dbReference>
<comment type="subcellular location">
    <subcellularLocation>
        <location evidence="10">Cytoplasm</location>
        <location evidence="10">Cytosol</location>
    </subcellularLocation>
</comment>
<dbReference type="InterPro" id="IPR029033">
    <property type="entry name" value="His_PPase_superfam"/>
</dbReference>
<dbReference type="FunFam" id="3.30.470.20:FF:000036">
    <property type="entry name" value="Inositol hexakisphosphate and diphosphoinositol-pentakisphosphate kinase"/>
    <property type="match status" value="1"/>
</dbReference>
<evidence type="ECO:0000256" key="9">
    <source>
        <dbReference type="ARBA" id="ARBA00034629"/>
    </source>
</evidence>
<feature type="compositionally biased region" description="Low complexity" evidence="11">
    <location>
        <begin position="546"/>
        <end position="557"/>
    </location>
</feature>
<keyword evidence="13" id="KW-1185">Reference proteome</keyword>
<organism evidence="12 13">
    <name type="scientific">Emiliania huxleyi (strain CCMP1516)</name>
    <dbReference type="NCBI Taxonomy" id="280463"/>
    <lineage>
        <taxon>Eukaryota</taxon>
        <taxon>Haptista</taxon>
        <taxon>Haptophyta</taxon>
        <taxon>Prymnesiophyceae</taxon>
        <taxon>Isochrysidales</taxon>
        <taxon>Noelaerhabdaceae</taxon>
        <taxon>Emiliania</taxon>
    </lineage>
</organism>
<dbReference type="GO" id="GO:0033857">
    <property type="term" value="F:5-diphosphoinositol pentakisphosphate 1-kinase activity"/>
    <property type="evidence" value="ECO:0007669"/>
    <property type="project" value="TreeGrafter"/>
</dbReference>
<evidence type="ECO:0000256" key="2">
    <source>
        <dbReference type="ARBA" id="ARBA00022490"/>
    </source>
</evidence>
<reference evidence="12" key="2">
    <citation type="submission" date="2024-10" db="UniProtKB">
        <authorList>
            <consortium name="EnsemblProtists"/>
        </authorList>
    </citation>
    <scope>IDENTIFICATION</scope>
</reference>
<dbReference type="PANTHER" id="PTHR12750">
    <property type="entry name" value="DIPHOSPHOINOSITOL PENTAKISPHOSPHATE KINASE"/>
    <property type="match status" value="1"/>
</dbReference>
<name>A0A0D3KMQ2_EMIH1</name>